<keyword evidence="2" id="KW-0963">Cytoplasm</keyword>
<comment type="subcellular location">
    <subcellularLocation>
        <location evidence="2">Cytoplasm</location>
    </subcellularLocation>
</comment>
<dbReference type="AlphaFoldDB" id="A0A928VKW2"/>
<dbReference type="GO" id="GO:0009368">
    <property type="term" value="C:endopeptidase Clp complex"/>
    <property type="evidence" value="ECO:0007669"/>
    <property type="project" value="TreeGrafter"/>
</dbReference>
<comment type="function">
    <text evidence="2">Cleaves peptides in various proteins in a process that requires ATP hydrolysis. Has a chymotrypsin-like activity. Plays a major role in the degradation of misfolded proteins.</text>
</comment>
<dbReference type="InterPro" id="IPR001907">
    <property type="entry name" value="ClpP"/>
</dbReference>
<dbReference type="PANTHER" id="PTHR10381:SF11">
    <property type="entry name" value="ATP-DEPENDENT CLP PROTEASE PROTEOLYTIC SUBUNIT, MITOCHONDRIAL"/>
    <property type="match status" value="1"/>
</dbReference>
<dbReference type="SUPFAM" id="SSF52096">
    <property type="entry name" value="ClpP/crotonase"/>
    <property type="match status" value="1"/>
</dbReference>
<evidence type="ECO:0000313" key="5">
    <source>
        <dbReference type="Proteomes" id="UP000625316"/>
    </source>
</evidence>
<organism evidence="4 5">
    <name type="scientific">Romeriopsis navalis LEGE 11480</name>
    <dbReference type="NCBI Taxonomy" id="2777977"/>
    <lineage>
        <taxon>Bacteria</taxon>
        <taxon>Bacillati</taxon>
        <taxon>Cyanobacteriota</taxon>
        <taxon>Cyanophyceae</taxon>
        <taxon>Leptolyngbyales</taxon>
        <taxon>Leptolyngbyaceae</taxon>
        <taxon>Romeriopsis</taxon>
        <taxon>Romeriopsis navalis</taxon>
    </lineage>
</organism>
<reference evidence="4" key="1">
    <citation type="submission" date="2020-10" db="EMBL/GenBank/DDBJ databases">
        <authorList>
            <person name="Castelo-Branco R."/>
            <person name="Eusebio N."/>
            <person name="Adriana R."/>
            <person name="Vieira A."/>
            <person name="Brugerolle De Fraissinette N."/>
            <person name="Rezende De Castro R."/>
            <person name="Schneider M.P."/>
            <person name="Vasconcelos V."/>
            <person name="Leao P.N."/>
        </authorList>
    </citation>
    <scope>NUCLEOTIDE SEQUENCE</scope>
    <source>
        <strain evidence="4">LEGE 11480</strain>
    </source>
</reference>
<dbReference type="GO" id="GO:0006515">
    <property type="term" value="P:protein quality control for misfolded or incompletely synthesized proteins"/>
    <property type="evidence" value="ECO:0007669"/>
    <property type="project" value="TreeGrafter"/>
</dbReference>
<dbReference type="GO" id="GO:0051117">
    <property type="term" value="F:ATPase binding"/>
    <property type="evidence" value="ECO:0007669"/>
    <property type="project" value="TreeGrafter"/>
</dbReference>
<comment type="similarity">
    <text evidence="1 2 3">Belongs to the peptidase S14 family.</text>
</comment>
<dbReference type="PRINTS" id="PR00127">
    <property type="entry name" value="CLPPROTEASEP"/>
</dbReference>
<dbReference type="CDD" id="cd07017">
    <property type="entry name" value="S14_ClpP_2"/>
    <property type="match status" value="1"/>
</dbReference>
<comment type="subunit">
    <text evidence="2">Fourteen ClpP subunits assemble into 2 heptameric rings which stack back to back to give a disk-like structure with a central cavity, resembling the structure of eukaryotic proteasomes.</text>
</comment>
<keyword evidence="2" id="KW-0720">Serine protease</keyword>
<dbReference type="EC" id="3.4.21.92" evidence="2"/>
<dbReference type="InterPro" id="IPR023562">
    <property type="entry name" value="ClpP/TepA"/>
</dbReference>
<evidence type="ECO:0000256" key="3">
    <source>
        <dbReference type="RuleBase" id="RU003567"/>
    </source>
</evidence>
<dbReference type="HAMAP" id="MF_00444">
    <property type="entry name" value="ClpP"/>
    <property type="match status" value="1"/>
</dbReference>
<gene>
    <name evidence="2" type="primary">clpP</name>
    <name evidence="4" type="ORF">IQ266_07040</name>
</gene>
<evidence type="ECO:0000256" key="1">
    <source>
        <dbReference type="ARBA" id="ARBA00007039"/>
    </source>
</evidence>
<keyword evidence="2 4" id="KW-0645">Protease</keyword>
<dbReference type="InterPro" id="IPR029045">
    <property type="entry name" value="ClpP/crotonase-like_dom_sf"/>
</dbReference>
<dbReference type="Gene3D" id="3.90.226.10">
    <property type="entry name" value="2-enoyl-CoA Hydratase, Chain A, domain 1"/>
    <property type="match status" value="1"/>
</dbReference>
<dbReference type="RefSeq" id="WP_264324336.1">
    <property type="nucleotide sequence ID" value="NZ_JADEXQ010000017.1"/>
</dbReference>
<dbReference type="GO" id="GO:0005737">
    <property type="term" value="C:cytoplasm"/>
    <property type="evidence" value="ECO:0007669"/>
    <property type="project" value="UniProtKB-SubCell"/>
</dbReference>
<dbReference type="PANTHER" id="PTHR10381">
    <property type="entry name" value="ATP-DEPENDENT CLP PROTEASE PROTEOLYTIC SUBUNIT"/>
    <property type="match status" value="1"/>
</dbReference>
<dbReference type="Pfam" id="PF00574">
    <property type="entry name" value="CLP_protease"/>
    <property type="match status" value="1"/>
</dbReference>
<dbReference type="GO" id="GO:0004252">
    <property type="term" value="F:serine-type endopeptidase activity"/>
    <property type="evidence" value="ECO:0007669"/>
    <property type="project" value="UniProtKB-UniRule"/>
</dbReference>
<dbReference type="EMBL" id="JADEXQ010000017">
    <property type="protein sequence ID" value="MBE9029517.1"/>
    <property type="molecule type" value="Genomic_DNA"/>
</dbReference>
<dbReference type="Proteomes" id="UP000625316">
    <property type="component" value="Unassembled WGS sequence"/>
</dbReference>
<dbReference type="GO" id="GO:0004176">
    <property type="term" value="F:ATP-dependent peptidase activity"/>
    <property type="evidence" value="ECO:0007669"/>
    <property type="project" value="InterPro"/>
</dbReference>
<comment type="caution">
    <text evidence="2">Lacks conserved residue(s) required for the propagation of feature annotation.</text>
</comment>
<name>A0A928VKW2_9CYAN</name>
<accession>A0A928VKW2</accession>
<comment type="catalytic activity">
    <reaction evidence="2">
        <text>Hydrolysis of proteins to small peptides in the presence of ATP and magnesium. alpha-casein is the usual test substrate. In the absence of ATP, only oligopeptides shorter than five residues are hydrolyzed (such as succinyl-Leu-Tyr-|-NHMec, and Leu-Tyr-Leu-|-Tyr-Trp, in which cleavage of the -Tyr-|-Leu- and -Tyr-|-Trp bonds also occurs).</text>
        <dbReference type="EC" id="3.4.21.92"/>
    </reaction>
</comment>
<comment type="caution">
    <text evidence="4">The sequence shown here is derived from an EMBL/GenBank/DDBJ whole genome shotgun (WGS) entry which is preliminary data.</text>
</comment>
<protein>
    <recommendedName>
        <fullName evidence="2 3">ATP-dependent Clp protease proteolytic subunit</fullName>
        <ecNumber evidence="2">3.4.21.92</ecNumber>
    </recommendedName>
    <alternativeName>
        <fullName evidence="2">Endopeptidase Clp</fullName>
    </alternativeName>
</protein>
<keyword evidence="2" id="KW-0378">Hydrolase</keyword>
<keyword evidence="5" id="KW-1185">Reference proteome</keyword>
<sequence length="223" mass="24192">MAFGRPLRVPYNIPGSQNWQWVNIFTRLAQERIIFINQPLTMGLSNEVISYMLFLDSQDQKPIYVYINSIGDPIDAGMADITAGMMSVTAGLAIYDTMKNIKSEVLTIGMGQVVGMAALLLAAGTKGKRACLPHTSLVLTQPQMGAQGQATDIEVSSAQMKLKRQLVVDLFAEHTGQTAEKIFGDLDRTFYMGATDAQAYGLIDRVVQSMKDPAAPALAGSNL</sequence>
<proteinExistence type="inferred from homology"/>
<evidence type="ECO:0000256" key="2">
    <source>
        <dbReference type="HAMAP-Rule" id="MF_00444"/>
    </source>
</evidence>
<evidence type="ECO:0000313" key="4">
    <source>
        <dbReference type="EMBL" id="MBE9029517.1"/>
    </source>
</evidence>